<proteinExistence type="inferred from homology"/>
<name>A0A4R5VT70_9BURK</name>
<dbReference type="GO" id="GO:0030246">
    <property type="term" value="F:carbohydrate binding"/>
    <property type="evidence" value="ECO:0007669"/>
    <property type="project" value="InterPro"/>
</dbReference>
<comment type="caution">
    <text evidence="4">The sequence shown here is derived from an EMBL/GenBank/DDBJ whole genome shotgun (WGS) entry which is preliminary data.</text>
</comment>
<evidence type="ECO:0000256" key="1">
    <source>
        <dbReference type="ARBA" id="ARBA00007806"/>
    </source>
</evidence>
<dbReference type="InterPro" id="IPR033403">
    <property type="entry name" value="DUF5110"/>
</dbReference>
<dbReference type="Gene3D" id="2.60.40.1760">
    <property type="entry name" value="glycosyl hydrolase (family 31)"/>
    <property type="match status" value="1"/>
</dbReference>
<dbReference type="CDD" id="cd14752">
    <property type="entry name" value="GH31_N"/>
    <property type="match status" value="1"/>
</dbReference>
<dbReference type="Pfam" id="PF13802">
    <property type="entry name" value="Gal_mutarotas_2"/>
    <property type="match status" value="1"/>
</dbReference>
<reference evidence="4 5" key="1">
    <citation type="submission" date="2019-03" db="EMBL/GenBank/DDBJ databases">
        <title>Sapientia aquatica gen. nov., sp. nov., isolated from a crater lake.</title>
        <authorList>
            <person name="Felfoldi T."/>
            <person name="Szabo A."/>
            <person name="Toth E."/>
            <person name="Schumann P."/>
            <person name="Keki Z."/>
            <person name="Marialigeti K."/>
            <person name="Mathe I."/>
        </authorList>
    </citation>
    <scope>NUCLEOTIDE SEQUENCE [LARGE SCALE GENOMIC DNA]</scope>
    <source>
        <strain evidence="4 5">SA-152</strain>
    </source>
</reference>
<dbReference type="InterPro" id="IPR038637">
    <property type="entry name" value="NPCBM_sf"/>
</dbReference>
<dbReference type="Pfam" id="PF01055">
    <property type="entry name" value="Glyco_hydro_31_2nd"/>
    <property type="match status" value="1"/>
</dbReference>
<dbReference type="AlphaFoldDB" id="A0A4R5VT70"/>
<feature type="chain" id="PRO_5020693977" evidence="2">
    <location>
        <begin position="34"/>
        <end position="1131"/>
    </location>
</feature>
<dbReference type="SUPFAM" id="SSF49785">
    <property type="entry name" value="Galactose-binding domain-like"/>
    <property type="match status" value="2"/>
</dbReference>
<dbReference type="GO" id="GO:0005975">
    <property type="term" value="P:carbohydrate metabolic process"/>
    <property type="evidence" value="ECO:0007669"/>
    <property type="project" value="InterPro"/>
</dbReference>
<dbReference type="EMBL" id="SMYL01000014">
    <property type="protein sequence ID" value="TDK61168.1"/>
    <property type="molecule type" value="Genomic_DNA"/>
</dbReference>
<dbReference type="SUPFAM" id="SSF51445">
    <property type="entry name" value="(Trans)glycosidases"/>
    <property type="match status" value="1"/>
</dbReference>
<dbReference type="InterPro" id="IPR017853">
    <property type="entry name" value="GH"/>
</dbReference>
<keyword evidence="5" id="KW-1185">Reference proteome</keyword>
<dbReference type="InterPro" id="IPR008979">
    <property type="entry name" value="Galactose-bd-like_sf"/>
</dbReference>
<dbReference type="CDD" id="cd06596">
    <property type="entry name" value="GH31_CPE1046"/>
    <property type="match status" value="1"/>
</dbReference>
<dbReference type="InterPro" id="IPR051816">
    <property type="entry name" value="Glycosyl_Hydrolase_31"/>
</dbReference>
<dbReference type="PANTHER" id="PTHR43863">
    <property type="entry name" value="HYDROLASE, PUTATIVE (AFU_ORTHOLOGUE AFUA_1G03140)-RELATED"/>
    <property type="match status" value="1"/>
</dbReference>
<dbReference type="SUPFAM" id="SSF51011">
    <property type="entry name" value="Glycosyl hydrolase domain"/>
    <property type="match status" value="1"/>
</dbReference>
<sequence>MPAPSYSPVSSSLRKTLIAALICASFAAQSAHAAPIGNLKKIEALSAQAISQIQLTTDSANVVQLSLLKPDLLRVWAGVGGKLIESGDKAAPIVVPHSYAKVEYQLSDHSDYQLLQTSGMALRIYKKPLRLALYKADNKTQLWQETQPLELSEKASFQSLSSSADEVFFGGGQQNGAYAFKGKMLEVSYSGGWEEGDRPSPAPFYMSSKGYGVLRNTWSNGSYDFRSDDYITTSHIENRFDAYYFVGDSIKEVLASYTDLTGRARMLPRWAYEYGDADCYNDGDNIKKPGTVPTGWTDGPTGKTPDVIQSVAAKYRQYDMPGGWILPNDGYGCGYSDLPDVVAGLKKYGFHTGLWTESGTDKIAWEVGQAGTRAQKLDVAWTGQGYQFSLDANMAAAQGILDNSDSRPFVWTVMGWAGTQRYAVTWTGDQSGSWDYIRWHIPTLIGSGLSGQAYATGDVDGIFGGSPETYTRDLQWKTFTPVLMGMSGWSKNERKHPWWFDEPYRSINRDYLKLKMRLMPYMYTYAKVAEDTGAPIVRGLMWDHPSDPNANNEAFKYQFFLGKDFLVAPVFRSQVASKGWRKGIYLPQGQWIDYWDGRVVDAPASGKVIDYQVSLDRLPVLVRAGAIIPMYPTALYDGQVAKDVLTLDIYPTQGHSDFNLYEDDGVTRDYQKGSFSQQTISVDESVDAAKTSRTTLITLGATQGSFKGMDAERVYQLQVHSRAKPDSVSLDKQTLAQLSSKAEFDQTAAGWYFDAAEKYGLLHIKTAKVNVATERQFSVTFSGAAADRSVATAGYPAAPELGNTIPADNITVLNRPAEEPGHPLENAFDGKPDTWFRSVRDQSQKTGPHEFTLALGERRMISGFEIAPRNDKNWAYGQARDVEVYLSDNNGDWGTPVFKGSLKKQEELQKVEFPAKAGRLFRFRVLSTWDQDDDGNAIDPMVLAASSVSSANAAYNGQQTSAVSPITISEFHVLEYPQPDRAKQQVYLSDALSKSAGLAKDHAKIMKPVKPTNAENLMQMNGLRFHKGIGVMGASQADFKLAGDWQTFRADVGIDDACRDAGGLIFQVWGDGKLLFSSGEIKAPAVVKPELDVRGITALSLKTVTFDKSSKAVCANWANASLIGFKGDSVK</sequence>
<feature type="domain" description="Glycosyl hydrolase family 98 putative carbohydrate-binding module" evidence="3">
    <location>
        <begin position="982"/>
        <end position="1124"/>
    </location>
</feature>
<dbReference type="PANTHER" id="PTHR43863:SF2">
    <property type="entry name" value="MALTASE-GLUCOAMYLASE"/>
    <property type="match status" value="1"/>
</dbReference>
<dbReference type="Pfam" id="PF21365">
    <property type="entry name" value="Glyco_hydro_31_3rd"/>
    <property type="match status" value="1"/>
</dbReference>
<evidence type="ECO:0000313" key="4">
    <source>
        <dbReference type="EMBL" id="TDK61168.1"/>
    </source>
</evidence>
<dbReference type="InterPro" id="IPR048395">
    <property type="entry name" value="Glyco_hydro_31_C"/>
</dbReference>
<dbReference type="Pfam" id="PF17137">
    <property type="entry name" value="DUF5110"/>
    <property type="match status" value="1"/>
</dbReference>
<evidence type="ECO:0000259" key="3">
    <source>
        <dbReference type="SMART" id="SM00776"/>
    </source>
</evidence>
<dbReference type="SMART" id="SM00776">
    <property type="entry name" value="NPCBM"/>
    <property type="match status" value="1"/>
</dbReference>
<dbReference type="GO" id="GO:0004553">
    <property type="term" value="F:hydrolase activity, hydrolyzing O-glycosyl compounds"/>
    <property type="evidence" value="ECO:0007669"/>
    <property type="project" value="InterPro"/>
</dbReference>
<dbReference type="InterPro" id="IPR025887">
    <property type="entry name" value="Glyco_hydro_31_N_dom"/>
</dbReference>
<dbReference type="Gene3D" id="3.20.20.80">
    <property type="entry name" value="Glycosidases"/>
    <property type="match status" value="1"/>
</dbReference>
<dbReference type="Gene3D" id="2.60.40.1180">
    <property type="entry name" value="Golgi alpha-mannosidase II"/>
    <property type="match status" value="2"/>
</dbReference>
<dbReference type="Gene3D" id="2.60.120.260">
    <property type="entry name" value="Galactose-binding domain-like"/>
    <property type="match status" value="1"/>
</dbReference>
<dbReference type="InterPro" id="IPR000421">
    <property type="entry name" value="FA58C"/>
</dbReference>
<evidence type="ECO:0000313" key="5">
    <source>
        <dbReference type="Proteomes" id="UP000294829"/>
    </source>
</evidence>
<dbReference type="Gene3D" id="2.60.120.1060">
    <property type="entry name" value="NPCBM/NEW2 domain"/>
    <property type="match status" value="1"/>
</dbReference>
<dbReference type="OrthoDB" id="176168at2"/>
<dbReference type="SUPFAM" id="SSF74650">
    <property type="entry name" value="Galactose mutarotase-like"/>
    <property type="match status" value="1"/>
</dbReference>
<dbReference type="Pfam" id="PF08305">
    <property type="entry name" value="NPCBM"/>
    <property type="match status" value="1"/>
</dbReference>
<keyword evidence="2" id="KW-0732">Signal</keyword>
<gene>
    <name evidence="4" type="ORF">E2I14_17390</name>
</gene>
<dbReference type="InterPro" id="IPR013222">
    <property type="entry name" value="Glyco_hyd_98_carb-bd"/>
</dbReference>
<comment type="similarity">
    <text evidence="1">Belongs to the glycosyl hydrolase 31 family.</text>
</comment>
<dbReference type="InterPro" id="IPR013780">
    <property type="entry name" value="Glyco_hydro_b"/>
</dbReference>
<accession>A0A4R5VT70</accession>
<dbReference type="RefSeq" id="WP_133330888.1">
    <property type="nucleotide sequence ID" value="NZ_SMYL01000014.1"/>
</dbReference>
<dbReference type="InterPro" id="IPR000322">
    <property type="entry name" value="Glyco_hydro_31_TIM"/>
</dbReference>
<dbReference type="Pfam" id="PF00754">
    <property type="entry name" value="F5_F8_type_C"/>
    <property type="match status" value="1"/>
</dbReference>
<dbReference type="InterPro" id="IPR011013">
    <property type="entry name" value="Gal_mutarotase_sf_dom"/>
</dbReference>
<protein>
    <submittedName>
        <fullName evidence="4">DUF5110 domain-containing protein</fullName>
    </submittedName>
</protein>
<dbReference type="Proteomes" id="UP000294829">
    <property type="component" value="Unassembled WGS sequence"/>
</dbReference>
<evidence type="ECO:0000256" key="2">
    <source>
        <dbReference type="SAM" id="SignalP"/>
    </source>
</evidence>
<organism evidence="4 5">
    <name type="scientific">Sapientia aquatica</name>
    <dbReference type="NCBI Taxonomy" id="1549640"/>
    <lineage>
        <taxon>Bacteria</taxon>
        <taxon>Pseudomonadati</taxon>
        <taxon>Pseudomonadota</taxon>
        <taxon>Betaproteobacteria</taxon>
        <taxon>Burkholderiales</taxon>
        <taxon>Oxalobacteraceae</taxon>
        <taxon>Sapientia</taxon>
    </lineage>
</organism>
<feature type="signal peptide" evidence="2">
    <location>
        <begin position="1"/>
        <end position="33"/>
    </location>
</feature>